<evidence type="ECO:0000313" key="3">
    <source>
        <dbReference type="Proteomes" id="UP001222325"/>
    </source>
</evidence>
<feature type="region of interest" description="Disordered" evidence="1">
    <location>
        <begin position="42"/>
        <end position="65"/>
    </location>
</feature>
<dbReference type="Proteomes" id="UP001222325">
    <property type="component" value="Unassembled WGS sequence"/>
</dbReference>
<feature type="non-terminal residue" evidence="2">
    <location>
        <position position="83"/>
    </location>
</feature>
<name>A0AAD6XHC7_9AGAR</name>
<proteinExistence type="predicted"/>
<dbReference type="AlphaFoldDB" id="A0AAD6XHC7"/>
<sequence>CPCAARLQAIQADSRRTSGRPGCVRLSPRIGPPRFRLRPSLFPLAQRPRSPSPSPDFSWHAERPPSSVFATRRVDTPISYVQQ</sequence>
<feature type="non-terminal residue" evidence="2">
    <location>
        <position position="1"/>
    </location>
</feature>
<organism evidence="2 3">
    <name type="scientific">Mycena belliarum</name>
    <dbReference type="NCBI Taxonomy" id="1033014"/>
    <lineage>
        <taxon>Eukaryota</taxon>
        <taxon>Fungi</taxon>
        <taxon>Dikarya</taxon>
        <taxon>Basidiomycota</taxon>
        <taxon>Agaricomycotina</taxon>
        <taxon>Agaricomycetes</taxon>
        <taxon>Agaricomycetidae</taxon>
        <taxon>Agaricales</taxon>
        <taxon>Marasmiineae</taxon>
        <taxon>Mycenaceae</taxon>
        <taxon>Mycena</taxon>
    </lineage>
</organism>
<dbReference type="EMBL" id="JARJCN010000195">
    <property type="protein sequence ID" value="KAJ7064376.1"/>
    <property type="molecule type" value="Genomic_DNA"/>
</dbReference>
<keyword evidence="3" id="KW-1185">Reference proteome</keyword>
<gene>
    <name evidence="2" type="ORF">B0H15DRAFT_1028132</name>
</gene>
<reference evidence="2" key="1">
    <citation type="submission" date="2023-03" db="EMBL/GenBank/DDBJ databases">
        <title>Massive genome expansion in bonnet fungi (Mycena s.s.) driven by repeated elements and novel gene families across ecological guilds.</title>
        <authorList>
            <consortium name="Lawrence Berkeley National Laboratory"/>
            <person name="Harder C.B."/>
            <person name="Miyauchi S."/>
            <person name="Viragh M."/>
            <person name="Kuo A."/>
            <person name="Thoen E."/>
            <person name="Andreopoulos B."/>
            <person name="Lu D."/>
            <person name="Skrede I."/>
            <person name="Drula E."/>
            <person name="Henrissat B."/>
            <person name="Morin E."/>
            <person name="Kohler A."/>
            <person name="Barry K."/>
            <person name="LaButti K."/>
            <person name="Morin E."/>
            <person name="Salamov A."/>
            <person name="Lipzen A."/>
            <person name="Mereny Z."/>
            <person name="Hegedus B."/>
            <person name="Baldrian P."/>
            <person name="Stursova M."/>
            <person name="Weitz H."/>
            <person name="Taylor A."/>
            <person name="Grigoriev I.V."/>
            <person name="Nagy L.G."/>
            <person name="Martin F."/>
            <person name="Kauserud H."/>
        </authorList>
    </citation>
    <scope>NUCLEOTIDE SEQUENCE</scope>
    <source>
        <strain evidence="2">CBHHK173m</strain>
    </source>
</reference>
<evidence type="ECO:0000256" key="1">
    <source>
        <dbReference type="SAM" id="MobiDB-lite"/>
    </source>
</evidence>
<comment type="caution">
    <text evidence="2">The sequence shown here is derived from an EMBL/GenBank/DDBJ whole genome shotgun (WGS) entry which is preliminary data.</text>
</comment>
<evidence type="ECO:0000313" key="2">
    <source>
        <dbReference type="EMBL" id="KAJ7064376.1"/>
    </source>
</evidence>
<accession>A0AAD6XHC7</accession>
<protein>
    <submittedName>
        <fullName evidence="2">Uncharacterized protein</fullName>
    </submittedName>
</protein>